<dbReference type="InterPro" id="IPR025851">
    <property type="entry name" value="SUKH-4"/>
</dbReference>
<sequence>MRERQTYVQAWGESNVIRFPRDAWIEQFPAPRETYPDVDVIPIEVSVVFTSLLNGRFDLYSVINLNVGPQSTLQLVVIGAVPADSDNTLFCLDSGTGRVLMLGVSNGTLEPVNATFKQFSEFLYHFAIFVRYDNGKQHRAQRASVLRSQLERIDPSAFADANSWWSVAFTKLESRMS</sequence>
<keyword evidence="2" id="KW-1185">Reference proteome</keyword>
<dbReference type="AlphaFoldDB" id="A0A9X3PQ48"/>
<dbReference type="Pfam" id="PF14435">
    <property type="entry name" value="SUKH-4"/>
    <property type="match status" value="1"/>
</dbReference>
<reference evidence="1" key="1">
    <citation type="submission" date="2022-12" db="EMBL/GenBank/DDBJ databases">
        <title>Gycomyces niveus sp.nov.,a novel actinomycete isolated from soil in Shouguan.</title>
        <authorList>
            <person name="Yang X."/>
        </authorList>
    </citation>
    <scope>NUCLEOTIDE SEQUENCE</scope>
    <source>
        <strain evidence="1">NEAU-A15</strain>
    </source>
</reference>
<dbReference type="EMBL" id="JAPZVP010000041">
    <property type="protein sequence ID" value="MDA1363110.1"/>
    <property type="molecule type" value="Genomic_DNA"/>
</dbReference>
<name>A0A9X3PQ48_9ACTN</name>
<evidence type="ECO:0000313" key="1">
    <source>
        <dbReference type="EMBL" id="MDA1363110.1"/>
    </source>
</evidence>
<dbReference type="RefSeq" id="WP_270113196.1">
    <property type="nucleotide sequence ID" value="NZ_JAPZVP010000041.1"/>
</dbReference>
<proteinExistence type="predicted"/>
<evidence type="ECO:0000313" key="2">
    <source>
        <dbReference type="Proteomes" id="UP001146067"/>
    </source>
</evidence>
<dbReference type="Proteomes" id="UP001146067">
    <property type="component" value="Unassembled WGS sequence"/>
</dbReference>
<accession>A0A9X3PQ48</accession>
<protein>
    <submittedName>
        <fullName evidence="1">SUKH-4 family immunity protein</fullName>
    </submittedName>
</protein>
<organism evidence="1 2">
    <name type="scientific">Glycomyces luteolus</name>
    <dbReference type="NCBI Taxonomy" id="2670330"/>
    <lineage>
        <taxon>Bacteria</taxon>
        <taxon>Bacillati</taxon>
        <taxon>Actinomycetota</taxon>
        <taxon>Actinomycetes</taxon>
        <taxon>Glycomycetales</taxon>
        <taxon>Glycomycetaceae</taxon>
        <taxon>Glycomyces</taxon>
    </lineage>
</organism>
<gene>
    <name evidence="1" type="ORF">O1R50_26085</name>
</gene>
<comment type="caution">
    <text evidence="1">The sequence shown here is derived from an EMBL/GenBank/DDBJ whole genome shotgun (WGS) entry which is preliminary data.</text>
</comment>